<dbReference type="InterPro" id="IPR038261">
    <property type="entry name" value="GPP34-like_sf"/>
</dbReference>
<dbReference type="Gene3D" id="1.10.3630.10">
    <property type="entry name" value="yeast vps74-n-term truncation variant domain like"/>
    <property type="match status" value="1"/>
</dbReference>
<dbReference type="GO" id="GO:0070273">
    <property type="term" value="F:phosphatidylinositol-4-phosphate binding"/>
    <property type="evidence" value="ECO:0007669"/>
    <property type="project" value="InterPro"/>
</dbReference>
<evidence type="ECO:0000256" key="1">
    <source>
        <dbReference type="ARBA" id="ARBA00004255"/>
    </source>
</evidence>
<dbReference type="EMBL" id="VYTZ01000008">
    <property type="protein sequence ID" value="KAA9376415.1"/>
    <property type="molecule type" value="Genomic_DNA"/>
</dbReference>
<comment type="caution">
    <text evidence="5">The sequence shown here is derived from an EMBL/GenBank/DDBJ whole genome shotgun (WGS) entry which is preliminary data.</text>
</comment>
<keyword evidence="4" id="KW-0472">Membrane</keyword>
<evidence type="ECO:0000256" key="3">
    <source>
        <dbReference type="ARBA" id="ARBA00023121"/>
    </source>
</evidence>
<evidence type="ECO:0000313" key="6">
    <source>
        <dbReference type="Proteomes" id="UP000327011"/>
    </source>
</evidence>
<organism evidence="5 6">
    <name type="scientific">Microbispora cellulosiformans</name>
    <dbReference type="NCBI Taxonomy" id="2614688"/>
    <lineage>
        <taxon>Bacteria</taxon>
        <taxon>Bacillati</taxon>
        <taxon>Actinomycetota</taxon>
        <taxon>Actinomycetes</taxon>
        <taxon>Streptosporangiales</taxon>
        <taxon>Streptosporangiaceae</taxon>
        <taxon>Microbispora</taxon>
    </lineage>
</organism>
<sequence>MMDVPGSLPARLYLLGYDARKERVVTNYRSPYLLRAAALTELLLDGRIADERGKVRVVSEEPLGDPVLDDLLRQIAGSRPRSWRHWIDKDGRATVRAVRDELETRRWVRVELRRPFLLVFNRTRVRVRDTRVVKRLAAQVSAALNGPVSRVGEREAALVVLAAAGELRTVLPRARRKAYKQRIAELGERGGPAAPALRKVIQQLHAASAAAMGGAG</sequence>
<evidence type="ECO:0000256" key="4">
    <source>
        <dbReference type="ARBA" id="ARBA00023136"/>
    </source>
</evidence>
<proteinExistence type="predicted"/>
<dbReference type="AlphaFoldDB" id="A0A5J5JXW9"/>
<dbReference type="GO" id="GO:0012505">
    <property type="term" value="C:endomembrane system"/>
    <property type="evidence" value="ECO:0007669"/>
    <property type="project" value="UniProtKB-ARBA"/>
</dbReference>
<evidence type="ECO:0000313" key="5">
    <source>
        <dbReference type="EMBL" id="KAA9376415.1"/>
    </source>
</evidence>
<keyword evidence="3" id="KW-0446">Lipid-binding</keyword>
<evidence type="ECO:0000256" key="2">
    <source>
        <dbReference type="ARBA" id="ARBA00023034"/>
    </source>
</evidence>
<protein>
    <submittedName>
        <fullName evidence="5">GPP34 family phosphoprotein</fullName>
    </submittedName>
</protein>
<dbReference type="Proteomes" id="UP000327011">
    <property type="component" value="Unassembled WGS sequence"/>
</dbReference>
<reference evidence="5 6" key="1">
    <citation type="submission" date="2019-09" db="EMBL/GenBank/DDBJ databases">
        <title>Screening of Novel Bioactive Compounds from Soil-Associated.</title>
        <authorList>
            <person name="Gong X."/>
        </authorList>
    </citation>
    <scope>NUCLEOTIDE SEQUENCE [LARGE SCALE GENOMIC DNA]</scope>
    <source>
        <strain evidence="5 6">Gxj-6</strain>
    </source>
</reference>
<dbReference type="GO" id="GO:0005737">
    <property type="term" value="C:cytoplasm"/>
    <property type="evidence" value="ECO:0007669"/>
    <property type="project" value="UniProtKB-ARBA"/>
</dbReference>
<accession>A0A5J5JXW9</accession>
<comment type="subcellular location">
    <subcellularLocation>
        <location evidence="1">Golgi apparatus membrane</location>
        <topology evidence="1">Peripheral membrane protein</topology>
        <orientation evidence="1">Cytoplasmic side</orientation>
    </subcellularLocation>
</comment>
<name>A0A5J5JXW9_9ACTN</name>
<dbReference type="InterPro" id="IPR008628">
    <property type="entry name" value="GPP34-like"/>
</dbReference>
<gene>
    <name evidence="5" type="ORF">F5972_23645</name>
</gene>
<keyword evidence="2" id="KW-0333">Golgi apparatus</keyword>
<keyword evidence="6" id="KW-1185">Reference proteome</keyword>
<dbReference type="Pfam" id="PF05719">
    <property type="entry name" value="GPP34"/>
    <property type="match status" value="1"/>
</dbReference>